<dbReference type="Proteomes" id="UP001318040">
    <property type="component" value="Chromosome 23"/>
</dbReference>
<feature type="region of interest" description="Disordered" evidence="3">
    <location>
        <begin position="240"/>
        <end position="272"/>
    </location>
</feature>
<dbReference type="AlphaFoldDB" id="A0AAJ7TFA8"/>
<dbReference type="KEGG" id="pmrn:116945292"/>
<sequence>MLSSGRSPAGSDAEEMAHRCGAVCPRAFDVKDRCGARPLLGLRERSRSPLNVTAESHHATGRPDWTQGHAPSSKCGVHKPGGSVQDICHHHLCLRKRFEELKQRYEQEKLLWVKEKEVLLREVAEIHVSTWSDVGAHDAASCDVRVGFWCVARLALAVVVTLEGAVGGDGPRLSGHKLSTPALSAVENRRLLLELRQQLEELRLDLRGAEQRRGELSGRYHSDKTAWDAERAELRGRLTQLEARTDSPLADGPCGTKESDGPERPPSQLERDEQRRLLADTHGAALDLRRQLQGSERRWERERHDLVERLERERRDWQLQLRRMQRRVEQVSNGTSHLLGLHLPLQEDGRCIPWTWVANFSFPAPSVPPQLQRDIRLRDSGFGDSFLPSRPDLQAKAPLEDVPEVETGDESPSGRPPRGCGVAAGASGAAPGTPGAREREAEALLDALVSDVLRDLEATAPAGGDDATRGGDKGEGARSPCLNEALCEITRVSQELCGYQDEVRRKARPPRPKSATATLEQGAREGSPSVSRQPARAHSTASLLHSPSASSKRRPSETNKRRNNWCNSLDLDSIAESPPTLRTGEPRRLWGGAPPVPPRTTSWPPSPGDNSSSSSDDLATTSGGAEPDGLSGKCGPVRASAPAISQNAAVLTVNELVGPHGRWSCDLSKIRQAELETSFGTEARAASRPPTISASAEGRRAVSATRVVAPRGATPMEFGGDAAFRRMVAEHKSAIVNARRAAANPTRGAFAGAASREESDDAAGHTAKERGEITTAVAWNARRGEGEGTSSGAAWHGGVGGSRNTYVKIVDFSKFYRSGDGKKSAVATASPKGNRGQSLPELFSASCKQRLLSLQQKSKARSETNADWHAHPRNSLRHVAGDVAPFQRRTPTSGGTVSLPGQLEGGVRLTGRVTSPGDGGRAGQATARPRATESRSNFGVIRRILGSAPDSAAWACGAEGEPGSEREPATPIAVGIQPGPANRAPVPDSHGEQRWQRWQLAAPGTAQPLARTHPHLTVI</sequence>
<feature type="region of interest" description="Disordered" evidence="3">
    <location>
        <begin position="47"/>
        <end position="76"/>
    </location>
</feature>
<feature type="compositionally biased region" description="Low complexity" evidence="3">
    <location>
        <begin position="599"/>
        <end position="617"/>
    </location>
</feature>
<evidence type="ECO:0000256" key="3">
    <source>
        <dbReference type="SAM" id="MobiDB-lite"/>
    </source>
</evidence>
<reference evidence="6" key="1">
    <citation type="submission" date="2025-08" db="UniProtKB">
        <authorList>
            <consortium name="RefSeq"/>
        </authorList>
    </citation>
    <scope>IDENTIFICATION</scope>
    <source>
        <tissue evidence="6">Sperm</tissue>
    </source>
</reference>
<dbReference type="Pfam" id="PF14818">
    <property type="entry name" value="SOGA1-2-like_CC"/>
    <property type="match status" value="1"/>
</dbReference>
<feature type="compositionally biased region" description="Low complexity" evidence="3">
    <location>
        <begin position="419"/>
        <end position="435"/>
    </location>
</feature>
<feature type="region of interest" description="Disordered" evidence="3">
    <location>
        <begin position="502"/>
        <end position="637"/>
    </location>
</feature>
<name>A0AAJ7TFA8_PETMA</name>
<evidence type="ECO:0000256" key="2">
    <source>
        <dbReference type="SAM" id="Coils"/>
    </source>
</evidence>
<gene>
    <name evidence="6" type="primary">LOC116945292</name>
</gene>
<dbReference type="CTD" id="9729"/>
<evidence type="ECO:0000313" key="6">
    <source>
        <dbReference type="RefSeq" id="XP_032815598.1"/>
    </source>
</evidence>
<feature type="domain" description="SOGA 1/2-like coiled-coil" evidence="4">
    <location>
        <begin position="286"/>
        <end position="334"/>
    </location>
</feature>
<evidence type="ECO:0000259" key="4">
    <source>
        <dbReference type="Pfam" id="PF14818"/>
    </source>
</evidence>
<dbReference type="RefSeq" id="XP_032815598.1">
    <property type="nucleotide sequence ID" value="XM_032959707.1"/>
</dbReference>
<keyword evidence="1 2" id="KW-0175">Coiled coil</keyword>
<dbReference type="InterPro" id="IPR027882">
    <property type="entry name" value="SOGA1/2-like_CC"/>
</dbReference>
<feature type="compositionally biased region" description="Basic and acidic residues" evidence="3">
    <location>
        <begin position="466"/>
        <end position="476"/>
    </location>
</feature>
<feature type="region of interest" description="Disordered" evidence="3">
    <location>
        <begin position="459"/>
        <end position="479"/>
    </location>
</feature>
<dbReference type="PANTHER" id="PTHR15705">
    <property type="entry name" value="MCG7194, ISOFORM CRA_A"/>
    <property type="match status" value="1"/>
</dbReference>
<feature type="region of interest" description="Disordered" evidence="3">
    <location>
        <begin position="382"/>
        <end position="438"/>
    </location>
</feature>
<protein>
    <submittedName>
        <fullName evidence="6">Uncharacterized protein LOC116945292</fullName>
    </submittedName>
</protein>
<proteinExistence type="predicted"/>
<organism evidence="5 6">
    <name type="scientific">Petromyzon marinus</name>
    <name type="common">Sea lamprey</name>
    <dbReference type="NCBI Taxonomy" id="7757"/>
    <lineage>
        <taxon>Eukaryota</taxon>
        <taxon>Metazoa</taxon>
        <taxon>Chordata</taxon>
        <taxon>Craniata</taxon>
        <taxon>Vertebrata</taxon>
        <taxon>Cyclostomata</taxon>
        <taxon>Hyperoartia</taxon>
        <taxon>Petromyzontiformes</taxon>
        <taxon>Petromyzontidae</taxon>
        <taxon>Petromyzon</taxon>
    </lineage>
</organism>
<evidence type="ECO:0000256" key="1">
    <source>
        <dbReference type="ARBA" id="ARBA00023054"/>
    </source>
</evidence>
<feature type="coiled-coil region" evidence="2">
    <location>
        <begin position="296"/>
        <end position="327"/>
    </location>
</feature>
<accession>A0AAJ7TFA8</accession>
<keyword evidence="5" id="KW-1185">Reference proteome</keyword>
<dbReference type="PANTHER" id="PTHR15705:SF1">
    <property type="entry name" value="RIKEN CDNA 9330159F19 GENE"/>
    <property type="match status" value="1"/>
</dbReference>
<evidence type="ECO:0000313" key="5">
    <source>
        <dbReference type="Proteomes" id="UP001318040"/>
    </source>
</evidence>
<feature type="compositionally biased region" description="Basic and acidic residues" evidence="3">
    <location>
        <begin position="257"/>
        <end position="272"/>
    </location>
</feature>
<feature type="compositionally biased region" description="Polar residues" evidence="3">
    <location>
        <begin position="539"/>
        <end position="550"/>
    </location>
</feature>
<feature type="region of interest" description="Disordered" evidence="3">
    <location>
        <begin position="911"/>
        <end position="934"/>
    </location>
</feature>